<dbReference type="Proteomes" id="UP000826656">
    <property type="component" value="Unassembled WGS sequence"/>
</dbReference>
<sequence>MSLIQLDNQTFKNKYKCWFEDINKNNKGRYEGKLGGNDLYFDSLDTGCDISEEEGDHVESDEVVDPPARNTSTKRSTTNLLYSEGCEP</sequence>
<keyword evidence="3" id="KW-1185">Reference proteome</keyword>
<protein>
    <submittedName>
        <fullName evidence="2">Uncharacterized protein</fullName>
    </submittedName>
</protein>
<accession>A0ABQ7W7E9</accession>
<evidence type="ECO:0000313" key="3">
    <source>
        <dbReference type="Proteomes" id="UP000826656"/>
    </source>
</evidence>
<name>A0ABQ7W7E9_SOLTU</name>
<evidence type="ECO:0000256" key="1">
    <source>
        <dbReference type="SAM" id="MobiDB-lite"/>
    </source>
</evidence>
<comment type="caution">
    <text evidence="2">The sequence shown here is derived from an EMBL/GenBank/DDBJ whole genome shotgun (WGS) entry which is preliminary data.</text>
</comment>
<proteinExistence type="predicted"/>
<feature type="compositionally biased region" description="Acidic residues" evidence="1">
    <location>
        <begin position="51"/>
        <end position="64"/>
    </location>
</feature>
<dbReference type="EMBL" id="JAIVGD010000003">
    <property type="protein sequence ID" value="KAH0776658.1"/>
    <property type="molecule type" value="Genomic_DNA"/>
</dbReference>
<feature type="compositionally biased region" description="Polar residues" evidence="1">
    <location>
        <begin position="69"/>
        <end position="81"/>
    </location>
</feature>
<reference evidence="2 3" key="1">
    <citation type="journal article" date="2021" name="bioRxiv">
        <title>Chromosome-scale and haplotype-resolved genome assembly of a tetraploid potato cultivar.</title>
        <authorList>
            <person name="Sun H."/>
            <person name="Jiao W.-B."/>
            <person name="Krause K."/>
            <person name="Campoy J.A."/>
            <person name="Goel M."/>
            <person name="Folz-Donahue K."/>
            <person name="Kukat C."/>
            <person name="Huettel B."/>
            <person name="Schneeberger K."/>
        </authorList>
    </citation>
    <scope>NUCLEOTIDE SEQUENCE [LARGE SCALE GENOMIC DNA]</scope>
    <source>
        <strain evidence="2">SolTubOtavaFocal</strain>
        <tissue evidence="2">Leaves</tissue>
    </source>
</reference>
<organism evidence="2 3">
    <name type="scientific">Solanum tuberosum</name>
    <name type="common">Potato</name>
    <dbReference type="NCBI Taxonomy" id="4113"/>
    <lineage>
        <taxon>Eukaryota</taxon>
        <taxon>Viridiplantae</taxon>
        <taxon>Streptophyta</taxon>
        <taxon>Embryophyta</taxon>
        <taxon>Tracheophyta</taxon>
        <taxon>Spermatophyta</taxon>
        <taxon>Magnoliopsida</taxon>
        <taxon>eudicotyledons</taxon>
        <taxon>Gunneridae</taxon>
        <taxon>Pentapetalae</taxon>
        <taxon>asterids</taxon>
        <taxon>lamiids</taxon>
        <taxon>Solanales</taxon>
        <taxon>Solanaceae</taxon>
        <taxon>Solanoideae</taxon>
        <taxon>Solaneae</taxon>
        <taxon>Solanum</taxon>
    </lineage>
</organism>
<evidence type="ECO:0000313" key="2">
    <source>
        <dbReference type="EMBL" id="KAH0776658.1"/>
    </source>
</evidence>
<feature type="region of interest" description="Disordered" evidence="1">
    <location>
        <begin position="51"/>
        <end position="88"/>
    </location>
</feature>
<gene>
    <name evidence="2" type="ORF">KY290_008069</name>
</gene>